<keyword evidence="3" id="KW-0677">Repeat</keyword>
<dbReference type="GO" id="GO:0007052">
    <property type="term" value="P:mitotic spindle organization"/>
    <property type="evidence" value="ECO:0007669"/>
    <property type="project" value="TreeGrafter"/>
</dbReference>
<reference evidence="9 10" key="1">
    <citation type="journal article" date="2019" name="BMC Genomics">
        <title>Chromosome level assembly and comparative genome analysis confirm lager-brewing yeasts originated from a single hybridization.</title>
        <authorList>
            <person name="Salazar A.N."/>
            <person name="Gorter de Vries A.R."/>
            <person name="van den Broek M."/>
            <person name="Brouwers N."/>
            <person name="de la Torre Cortes P."/>
            <person name="Kuijpers N.G.A."/>
            <person name="Daran J.G."/>
            <person name="Abeel T."/>
        </authorList>
    </citation>
    <scope>NUCLEOTIDE SEQUENCE [LARGE SCALE GENOMIC DNA]</scope>
    <source>
        <strain evidence="9 10">CBS 1483</strain>
    </source>
</reference>
<keyword evidence="1" id="KW-0723">Serine/threonine-protein kinase</keyword>
<evidence type="ECO:0000256" key="5">
    <source>
        <dbReference type="ARBA" id="ARBA00022777"/>
    </source>
</evidence>
<dbReference type="CDD" id="cd13117">
    <property type="entry name" value="POLO_box_2"/>
    <property type="match status" value="1"/>
</dbReference>
<dbReference type="Pfam" id="PF07714">
    <property type="entry name" value="PK_Tyr_Ser-Thr"/>
    <property type="match status" value="1"/>
</dbReference>
<dbReference type="InterPro" id="IPR001245">
    <property type="entry name" value="Ser-Thr/Tyr_kinase_cat_dom"/>
</dbReference>
<dbReference type="InterPro" id="IPR000719">
    <property type="entry name" value="Prot_kinase_dom"/>
</dbReference>
<dbReference type="InterPro" id="IPR000959">
    <property type="entry name" value="POLO_box_dom"/>
</dbReference>
<dbReference type="SUPFAM" id="SSF82615">
    <property type="entry name" value="Polo-box domain"/>
    <property type="match status" value="2"/>
</dbReference>
<evidence type="ECO:0000259" key="7">
    <source>
        <dbReference type="PROSITE" id="PS50011"/>
    </source>
</evidence>
<evidence type="ECO:0000313" key="10">
    <source>
        <dbReference type="Proteomes" id="UP000501346"/>
    </source>
</evidence>
<dbReference type="GO" id="GO:0000922">
    <property type="term" value="C:spindle pole"/>
    <property type="evidence" value="ECO:0007669"/>
    <property type="project" value="TreeGrafter"/>
</dbReference>
<dbReference type="Gene3D" id="3.30.1120.30">
    <property type="entry name" value="POLO box domain"/>
    <property type="match status" value="2"/>
</dbReference>
<dbReference type="PROSITE" id="PS50011">
    <property type="entry name" value="PROTEIN_KINASE_DOM"/>
    <property type="match status" value="1"/>
</dbReference>
<dbReference type="CDD" id="cd13118">
    <property type="entry name" value="POLO_box_1"/>
    <property type="match status" value="1"/>
</dbReference>
<dbReference type="PANTHER" id="PTHR24345">
    <property type="entry name" value="SERINE/THREONINE-PROTEIN KINASE PLK"/>
    <property type="match status" value="1"/>
</dbReference>
<dbReference type="InterPro" id="IPR033695">
    <property type="entry name" value="POLO_box_2"/>
</dbReference>
<dbReference type="GO" id="GO:0005816">
    <property type="term" value="C:spindle pole body"/>
    <property type="evidence" value="ECO:0007669"/>
    <property type="project" value="TreeGrafter"/>
</dbReference>
<evidence type="ECO:0000256" key="1">
    <source>
        <dbReference type="ARBA" id="ARBA00022527"/>
    </source>
</evidence>
<dbReference type="InterPro" id="IPR033701">
    <property type="entry name" value="POLO_box_1"/>
</dbReference>
<dbReference type="PROSITE" id="PS00108">
    <property type="entry name" value="PROTEIN_KINASE_ST"/>
    <property type="match status" value="2"/>
</dbReference>
<feature type="domain" description="POLO box" evidence="8">
    <location>
        <begin position="501"/>
        <end position="583"/>
    </location>
</feature>
<dbReference type="SMART" id="SM00220">
    <property type="entry name" value="S_TKc"/>
    <property type="match status" value="2"/>
</dbReference>
<dbReference type="SUPFAM" id="SSF56112">
    <property type="entry name" value="Protein kinase-like (PK-like)"/>
    <property type="match status" value="2"/>
</dbReference>
<evidence type="ECO:0000259" key="8">
    <source>
        <dbReference type="PROSITE" id="PS50078"/>
    </source>
</evidence>
<dbReference type="GO" id="GO:0005634">
    <property type="term" value="C:nucleus"/>
    <property type="evidence" value="ECO:0007669"/>
    <property type="project" value="TreeGrafter"/>
</dbReference>
<dbReference type="AlphaFoldDB" id="A0A6C1DXM8"/>
<evidence type="ECO:0000256" key="4">
    <source>
        <dbReference type="ARBA" id="ARBA00022741"/>
    </source>
</evidence>
<dbReference type="OrthoDB" id="408964at2759"/>
<keyword evidence="4" id="KW-0547">Nucleotide-binding</keyword>
<dbReference type="PANTHER" id="PTHR24345:SF0">
    <property type="entry name" value="CELL CYCLE SERINE_THREONINE-PROTEIN KINASE CDC5_MSD2"/>
    <property type="match status" value="1"/>
</dbReference>
<dbReference type="FunFam" id="3.30.1120.30:FF:000005">
    <property type="entry name" value="Serine/threonine-protein kinase"/>
    <property type="match status" value="1"/>
</dbReference>
<gene>
    <name evidence="9" type="primary">CDC5_2</name>
    <name evidence="9" type="ORF">GRS66_003902</name>
</gene>
<evidence type="ECO:0000256" key="2">
    <source>
        <dbReference type="ARBA" id="ARBA00022679"/>
    </source>
</evidence>
<dbReference type="InterPro" id="IPR011009">
    <property type="entry name" value="Kinase-like_dom_sf"/>
</dbReference>
<proteinExistence type="predicted"/>
<dbReference type="GO" id="GO:0005737">
    <property type="term" value="C:cytoplasm"/>
    <property type="evidence" value="ECO:0007669"/>
    <property type="project" value="TreeGrafter"/>
</dbReference>
<dbReference type="PROSITE" id="PS50078">
    <property type="entry name" value="POLO_BOX"/>
    <property type="match status" value="2"/>
</dbReference>
<organism evidence="9 10">
    <name type="scientific">Saccharomyces pastorianus</name>
    <name type="common">Lager yeast</name>
    <name type="synonym">Saccharomyces cerevisiae x Saccharomyces eubayanus</name>
    <dbReference type="NCBI Taxonomy" id="27292"/>
    <lineage>
        <taxon>Eukaryota</taxon>
        <taxon>Fungi</taxon>
        <taxon>Dikarya</taxon>
        <taxon>Ascomycota</taxon>
        <taxon>Saccharomycotina</taxon>
        <taxon>Saccharomycetes</taxon>
        <taxon>Saccharomycetales</taxon>
        <taxon>Saccharomycetaceae</taxon>
        <taxon>Saccharomyces</taxon>
    </lineage>
</organism>
<name>A0A6C1DXM8_SACPS</name>
<keyword evidence="5 9" id="KW-0418">Kinase</keyword>
<dbReference type="InterPro" id="IPR008271">
    <property type="entry name" value="Ser/Thr_kinase_AS"/>
</dbReference>
<dbReference type="InterPro" id="IPR036947">
    <property type="entry name" value="POLO_box_dom_sf"/>
</dbReference>
<evidence type="ECO:0000256" key="6">
    <source>
        <dbReference type="ARBA" id="ARBA00022840"/>
    </source>
</evidence>
<dbReference type="GO" id="GO:0000776">
    <property type="term" value="C:kinetochore"/>
    <property type="evidence" value="ECO:0007669"/>
    <property type="project" value="TreeGrafter"/>
</dbReference>
<protein>
    <submittedName>
        <fullName evidence="9">Cell cycle serine/threonine-protein kinase cdc5/MSD2</fullName>
    </submittedName>
</protein>
<dbReference type="Proteomes" id="UP000501346">
    <property type="component" value="Chromosome ScXIII"/>
</dbReference>
<dbReference type="Pfam" id="PF00069">
    <property type="entry name" value="Pkinase"/>
    <property type="match status" value="1"/>
</dbReference>
<dbReference type="Pfam" id="PF00659">
    <property type="entry name" value="POLO_box"/>
    <property type="match status" value="2"/>
</dbReference>
<feature type="domain" description="Protein kinase" evidence="7">
    <location>
        <begin position="1"/>
        <end position="325"/>
    </location>
</feature>
<dbReference type="FunFam" id="1.10.510.10:FF:000647">
    <property type="entry name" value="Serine/threonine-protein kinase"/>
    <property type="match status" value="1"/>
</dbReference>
<evidence type="ECO:0000313" key="9">
    <source>
        <dbReference type="EMBL" id="QID81521.1"/>
    </source>
</evidence>
<dbReference type="GO" id="GO:0004674">
    <property type="term" value="F:protein serine/threonine kinase activity"/>
    <property type="evidence" value="ECO:0007669"/>
    <property type="project" value="UniProtKB-KW"/>
</dbReference>
<dbReference type="EMBL" id="CP048994">
    <property type="protein sequence ID" value="QID81521.1"/>
    <property type="molecule type" value="Genomic_DNA"/>
</dbReference>
<sequence length="654" mass="75498">MSHPNIVQFIDCFEDDSNVYILLEICPNGSLMELLKRRKVLTEPEVRFFTTQICGAIKYMHSRRVIHRDLKLGNIFFDSNYNLKIGDFGLAAVLANESERKYTICGTPNYIAPEVLMGKHSGHSFEVDIWSLGVMLYALLIGKPPFQARDVNTIYERIKCRDFLTEPEVRFFTTQICGAIKYMHSRRVIHRDLKLGNIFFDSNYNLKIGDFGLAAVLANESERKYTICGTPNYIAPEVLMGKHSGHSFEVDIWSLGVMLYALLIGKPPFQARDVNTIYERIKCRDFSFPRDKPISDEGKILIRDILSLDPIERPSLTEIMDYVWFRGTFPPSIPSTVMSEAPNFEDIPEEQSLVNFKDCMEKSLLLESMSSDKIQRQKRDYISSIKSSIDKLEEYHQNRPFLPHSLSPGGTKQKYKEVVDIEAQRRLNDLAREARIRRAQQAVLRKELIATSTNVIKSEISLRILASECHLTLNGIVEAEAQYKMGGLPKSRLPKIKHPMIVTKWVDYSNKHGFSYQLSTEDIGVLFNNGTTVLRLADAEEFWYISYDDREGWVASHYLLSEKPRELSRHLEVVDFFAKYMKANLSRVSTFGREEYHKDDVFLRRYTRYKPFVMFELSDGTFQFNFKDHHKMAISDGGKLVTYISPPMKAPHIP</sequence>
<evidence type="ECO:0000256" key="3">
    <source>
        <dbReference type="ARBA" id="ARBA00022737"/>
    </source>
</evidence>
<keyword evidence="10" id="KW-1185">Reference proteome</keyword>
<accession>A0A6C1DXM8</accession>
<keyword evidence="6" id="KW-0067">ATP-binding</keyword>
<dbReference type="Gene3D" id="1.10.510.10">
    <property type="entry name" value="Transferase(Phosphotransferase) domain 1"/>
    <property type="match status" value="2"/>
</dbReference>
<dbReference type="FunFam" id="1.10.510.10:FF:000465">
    <property type="entry name" value="Non-specific serine/threonine protein kinase"/>
    <property type="match status" value="1"/>
</dbReference>
<feature type="domain" description="POLO box" evidence="8">
    <location>
        <begin position="602"/>
        <end position="654"/>
    </location>
</feature>
<keyword evidence="2" id="KW-0808">Transferase</keyword>
<dbReference type="GO" id="GO:0005524">
    <property type="term" value="F:ATP binding"/>
    <property type="evidence" value="ECO:0007669"/>
    <property type="project" value="UniProtKB-KW"/>
</dbReference>